<feature type="domain" description="Pentraxin (PTX)" evidence="11">
    <location>
        <begin position="2"/>
        <end position="200"/>
    </location>
</feature>
<dbReference type="PROSITE" id="PS51828">
    <property type="entry name" value="PTX_2"/>
    <property type="match status" value="1"/>
</dbReference>
<dbReference type="InterPro" id="IPR030476">
    <property type="entry name" value="Pentaxin_CS"/>
</dbReference>
<dbReference type="InterPro" id="IPR001759">
    <property type="entry name" value="PTX_dom"/>
</dbReference>
<dbReference type="Pfam" id="PF00354">
    <property type="entry name" value="Pentaxin"/>
    <property type="match status" value="1"/>
</dbReference>
<dbReference type="GO" id="GO:0046872">
    <property type="term" value="F:metal ion binding"/>
    <property type="evidence" value="ECO:0007669"/>
    <property type="project" value="UniProtKB-KW"/>
</dbReference>
<evidence type="ECO:0000256" key="5">
    <source>
        <dbReference type="ARBA" id="ARBA00022729"/>
    </source>
</evidence>
<keyword evidence="13" id="KW-1185">Reference proteome</keyword>
<dbReference type="PRINTS" id="PR00895">
    <property type="entry name" value="PENTAXIN"/>
</dbReference>
<reference evidence="12" key="1">
    <citation type="thesis" date="2020" institute="ProQuest LLC" country="789 East Eisenhower Parkway, Ann Arbor, MI, USA">
        <title>Comparative Genomics and Chromosome Evolution.</title>
        <authorList>
            <person name="Mudd A.B."/>
        </authorList>
    </citation>
    <scope>NUCLEOTIDE SEQUENCE</scope>
    <source>
        <strain evidence="12">1538</strain>
        <tissue evidence="12">Blood</tissue>
    </source>
</reference>
<dbReference type="SMART" id="SM00159">
    <property type="entry name" value="PTX"/>
    <property type="match status" value="1"/>
</dbReference>
<dbReference type="Proteomes" id="UP001181693">
    <property type="component" value="Unassembled WGS sequence"/>
</dbReference>
<sequence>MEGKVFIFPKETNTAHVLLRPSVTKPLQNFTLCMRYYTELTRTHTPLSMSTATMDNALALIFKPSNILTFYINNDFVNIRTDAESLNWRHMCVTWDSSSGIVQLWVNGKVYPRKVLMKGSSIISENIILLGQEQDSFGGRFDVAQSFAGEISDVNMWDVVLTPEDLQKSLLGCLHGNFINWKSLLYEIKGEVLVQSKLSLFSAPYKTCS</sequence>
<keyword evidence="2" id="KW-0011">Acute phase</keyword>
<comment type="cofactor">
    <cofactor evidence="10">
        <name>Ca(2+)</name>
        <dbReference type="ChEBI" id="CHEBI:29108"/>
    </cofactor>
    <text evidence="10">Binds 2 calcium ions per subunit.</text>
</comment>
<evidence type="ECO:0000313" key="12">
    <source>
        <dbReference type="EMBL" id="DBA29622.1"/>
    </source>
</evidence>
<feature type="disulfide bond" evidence="9">
    <location>
        <begin position="33"/>
        <end position="92"/>
    </location>
</feature>
<dbReference type="SUPFAM" id="SSF49899">
    <property type="entry name" value="Concanavalin A-like lectins/glucanases"/>
    <property type="match status" value="1"/>
</dbReference>
<evidence type="ECO:0000256" key="10">
    <source>
        <dbReference type="RuleBase" id="RU362112"/>
    </source>
</evidence>
<dbReference type="PANTHER" id="PTHR45869:SF7">
    <property type="entry name" value="C-REACTIVE PROTEIN"/>
    <property type="match status" value="1"/>
</dbReference>
<keyword evidence="5" id="KW-0732">Signal</keyword>
<dbReference type="GO" id="GO:0005576">
    <property type="term" value="C:extracellular region"/>
    <property type="evidence" value="ECO:0007669"/>
    <property type="project" value="UniProtKB-SubCell"/>
</dbReference>
<dbReference type="EMBL" id="DYDO01000002">
    <property type="protein sequence ID" value="DBA29622.1"/>
    <property type="molecule type" value="Genomic_DNA"/>
</dbReference>
<comment type="similarity">
    <text evidence="8 10">Belongs to the pentraxin family.</text>
</comment>
<organism evidence="12 13">
    <name type="scientific">Pyxicephalus adspersus</name>
    <name type="common">African bullfrog</name>
    <dbReference type="NCBI Taxonomy" id="30357"/>
    <lineage>
        <taxon>Eukaryota</taxon>
        <taxon>Metazoa</taxon>
        <taxon>Chordata</taxon>
        <taxon>Craniata</taxon>
        <taxon>Vertebrata</taxon>
        <taxon>Euteleostomi</taxon>
        <taxon>Amphibia</taxon>
        <taxon>Batrachia</taxon>
        <taxon>Anura</taxon>
        <taxon>Neobatrachia</taxon>
        <taxon>Ranoidea</taxon>
        <taxon>Pyxicephalidae</taxon>
        <taxon>Pyxicephalinae</taxon>
        <taxon>Pyxicephalus</taxon>
    </lineage>
</organism>
<dbReference type="InterPro" id="IPR013320">
    <property type="entry name" value="ConA-like_dom_sf"/>
</dbReference>
<name>A0AAV3ASH5_PYXAD</name>
<dbReference type="PROSITE" id="PS00289">
    <property type="entry name" value="PTX_1"/>
    <property type="match status" value="1"/>
</dbReference>
<comment type="subunit">
    <text evidence="10">Homopentamer. Pentaxin (or pentraxin) have a discoid arrangement of 5 non-covalently bound subunits.</text>
</comment>
<keyword evidence="4 10" id="KW-0479">Metal-binding</keyword>
<evidence type="ECO:0000256" key="9">
    <source>
        <dbReference type="PROSITE-ProRule" id="PRU01172"/>
    </source>
</evidence>
<dbReference type="AlphaFoldDB" id="A0AAV3ASH5"/>
<keyword evidence="6 10" id="KW-0106">Calcium</keyword>
<dbReference type="Gene3D" id="2.60.120.200">
    <property type="match status" value="1"/>
</dbReference>
<evidence type="ECO:0000256" key="6">
    <source>
        <dbReference type="ARBA" id="ARBA00022837"/>
    </source>
</evidence>
<dbReference type="InterPro" id="IPR051005">
    <property type="entry name" value="Pentraxin_domain"/>
</dbReference>
<keyword evidence="3" id="KW-0964">Secreted</keyword>
<proteinExistence type="inferred from homology"/>
<evidence type="ECO:0000256" key="4">
    <source>
        <dbReference type="ARBA" id="ARBA00022723"/>
    </source>
</evidence>
<dbReference type="FunFam" id="2.60.120.200:FF:000070">
    <property type="entry name" value="Serum amyloid P-component"/>
    <property type="match status" value="1"/>
</dbReference>
<evidence type="ECO:0000259" key="11">
    <source>
        <dbReference type="PROSITE" id="PS51828"/>
    </source>
</evidence>
<keyword evidence="7 9" id="KW-1015">Disulfide bond</keyword>
<protein>
    <recommendedName>
        <fullName evidence="10">Pentraxin family member</fullName>
    </recommendedName>
</protein>
<evidence type="ECO:0000256" key="8">
    <source>
        <dbReference type="ARBA" id="ARBA00038102"/>
    </source>
</evidence>
<evidence type="ECO:0000313" key="13">
    <source>
        <dbReference type="Proteomes" id="UP001181693"/>
    </source>
</evidence>
<dbReference type="CDD" id="cd00152">
    <property type="entry name" value="PTX"/>
    <property type="match status" value="1"/>
</dbReference>
<comment type="subcellular location">
    <subcellularLocation>
        <location evidence="1 10">Secreted</location>
    </subcellularLocation>
</comment>
<evidence type="ECO:0000256" key="2">
    <source>
        <dbReference type="ARBA" id="ARBA00022486"/>
    </source>
</evidence>
<accession>A0AAV3ASH5</accession>
<dbReference type="GO" id="GO:0006953">
    <property type="term" value="P:acute-phase response"/>
    <property type="evidence" value="ECO:0007669"/>
    <property type="project" value="UniProtKB-KW"/>
</dbReference>
<dbReference type="PANTHER" id="PTHR45869">
    <property type="entry name" value="C-REACTIVE PROTEIN-RELATED"/>
    <property type="match status" value="1"/>
</dbReference>
<evidence type="ECO:0000256" key="3">
    <source>
        <dbReference type="ARBA" id="ARBA00022525"/>
    </source>
</evidence>
<evidence type="ECO:0000256" key="1">
    <source>
        <dbReference type="ARBA" id="ARBA00004613"/>
    </source>
</evidence>
<comment type="caution">
    <text evidence="12">The sequence shown here is derived from an EMBL/GenBank/DDBJ whole genome shotgun (WGS) entry which is preliminary data.</text>
</comment>
<evidence type="ECO:0000256" key="7">
    <source>
        <dbReference type="ARBA" id="ARBA00023157"/>
    </source>
</evidence>
<gene>
    <name evidence="12" type="ORF">GDO54_005692</name>
</gene>